<dbReference type="Pfam" id="PF01535">
    <property type="entry name" value="PPR"/>
    <property type="match status" value="3"/>
</dbReference>
<protein>
    <recommendedName>
        <fullName evidence="5">Pentacotripeptide-repeat region of PRORP domain-containing protein</fullName>
    </recommendedName>
</protein>
<keyword evidence="1" id="KW-0677">Repeat</keyword>
<dbReference type="Proteomes" id="UP000017836">
    <property type="component" value="Unassembled WGS sequence"/>
</dbReference>
<reference evidence="4" key="1">
    <citation type="journal article" date="2013" name="Science">
        <title>The Amborella genome and the evolution of flowering plants.</title>
        <authorList>
            <consortium name="Amborella Genome Project"/>
        </authorList>
    </citation>
    <scope>NUCLEOTIDE SEQUENCE [LARGE SCALE GENOMIC DNA]</scope>
</reference>
<accession>U5D6Y7</accession>
<feature type="repeat" description="PPR" evidence="2">
    <location>
        <begin position="560"/>
        <end position="594"/>
    </location>
</feature>
<evidence type="ECO:0008006" key="5">
    <source>
        <dbReference type="Google" id="ProtNLM"/>
    </source>
</evidence>
<dbReference type="EMBL" id="KI392384">
    <property type="protein sequence ID" value="ERN17177.1"/>
    <property type="molecule type" value="Genomic_DNA"/>
</dbReference>
<feature type="repeat" description="PPR" evidence="2">
    <location>
        <begin position="311"/>
        <end position="345"/>
    </location>
</feature>
<feature type="repeat" description="PPR" evidence="2">
    <location>
        <begin position="276"/>
        <end position="310"/>
    </location>
</feature>
<dbReference type="GO" id="GO:0003729">
    <property type="term" value="F:mRNA binding"/>
    <property type="evidence" value="ECO:0000318"/>
    <property type="project" value="GO_Central"/>
</dbReference>
<evidence type="ECO:0000313" key="3">
    <source>
        <dbReference type="EMBL" id="ERN17177.1"/>
    </source>
</evidence>
<dbReference type="InterPro" id="IPR051240">
    <property type="entry name" value="Mito_RNA-Proc/Resp"/>
</dbReference>
<dbReference type="OMA" id="HKLCVFR"/>
<feature type="repeat" description="PPR" evidence="2">
    <location>
        <begin position="241"/>
        <end position="275"/>
    </location>
</feature>
<evidence type="ECO:0000256" key="2">
    <source>
        <dbReference type="PROSITE-ProRule" id="PRU00708"/>
    </source>
</evidence>
<dbReference type="PANTHER" id="PTHR47933:SF59">
    <property type="entry name" value="SAP DOMAIN-CONTAINING PROTEIN"/>
    <property type="match status" value="1"/>
</dbReference>
<dbReference type="KEGG" id="atr:18445511"/>
<feature type="repeat" description="PPR" evidence="2">
    <location>
        <begin position="105"/>
        <end position="139"/>
    </location>
</feature>
<dbReference type="PANTHER" id="PTHR47933">
    <property type="entry name" value="PENTATRICOPEPTIDE REPEAT-CONTAINING PROTEIN 1, MITOCHONDRIAL"/>
    <property type="match status" value="1"/>
</dbReference>
<feature type="repeat" description="PPR" evidence="2">
    <location>
        <begin position="210"/>
        <end position="240"/>
    </location>
</feature>
<name>U5D6Y7_AMBTC</name>
<gene>
    <name evidence="3" type="ORF">AMTR_s00044p00145070</name>
</gene>
<feature type="repeat" description="PPR" evidence="2">
    <location>
        <begin position="175"/>
        <end position="209"/>
    </location>
</feature>
<feature type="repeat" description="PPR" evidence="2">
    <location>
        <begin position="346"/>
        <end position="380"/>
    </location>
</feature>
<dbReference type="Pfam" id="PF12854">
    <property type="entry name" value="PPR_1"/>
    <property type="match status" value="1"/>
</dbReference>
<dbReference type="HOGENOM" id="CLU_002706_49_12_1"/>
<feature type="repeat" description="PPR" evidence="2">
    <location>
        <begin position="525"/>
        <end position="559"/>
    </location>
</feature>
<dbReference type="GO" id="GO:0006397">
    <property type="term" value="P:mRNA processing"/>
    <property type="evidence" value="ECO:0000318"/>
    <property type="project" value="GO_Central"/>
</dbReference>
<dbReference type="STRING" id="13333.U5D6Y7"/>
<proteinExistence type="predicted"/>
<evidence type="ECO:0000313" key="4">
    <source>
        <dbReference type="Proteomes" id="UP000017836"/>
    </source>
</evidence>
<keyword evidence="4" id="KW-1185">Reference proteome</keyword>
<dbReference type="PROSITE" id="PS51375">
    <property type="entry name" value="PPR"/>
    <property type="match status" value="10"/>
</dbReference>
<sequence length="616" mass="68960">MLSSFNPAARNSRFLSHLTPLFDFLSKPISTSPPPTTEQIARLILDQKSPCDALQTFTWASKIPHFLHTNSTYRALIHKLCSFCSFPTAIKVIREIPISLKSPPSEDIFLTLIKGYGSAKTGNKAIQVLDLMTQCGIKPSLKVYNSILNVLVRENIDLARDFYRQKMMKSGIFADEYTFGILMKGLCATNRVSDGFKLLQLMKNQGVEPNPVVYNTLIHCLCKNGKVGRARSLMSEMTKPSDVTFNILISGYCRERNFLQALVLFEKSLAVGLVPDVVTVTKLIEVLCEEGRVAEAKEVLHRVEERGVLLDTVAYNALINGFCRAGELVHGESVLKGMYRKGCLPNSRTYDALISGFCSLGKFELGLNLLHEMTREKIRPEFSSFEALIRGFCRGGRMQDGLEVLGMMEDIGTSNRVVKKEKMGVYNTIIYGFYCGNRVDEAYEFLTRIRPIFTRNVDMNLRVLDLCKGSKIEEAIGVFDEMVGEGNAPCVIVYDCLIDGLCKEWSVFRAFGLMNQMVCREFFPNLKTLRSIVGGFCMEGNVKSAAKFLEEMAERGYCLDAGVYNILIDAFCENGDLVNAQGILEKMVKRNVVPDSFTWKFLLDGIGVDMVGVEIL</sequence>
<dbReference type="InterPro" id="IPR002885">
    <property type="entry name" value="PPR_rpt"/>
</dbReference>
<dbReference type="Gramene" id="ERN17177">
    <property type="protein sequence ID" value="ERN17177"/>
    <property type="gene ID" value="AMTR_s00044p00145070"/>
</dbReference>
<dbReference type="Gene3D" id="1.25.40.10">
    <property type="entry name" value="Tetratricopeptide repeat domain"/>
    <property type="match status" value="6"/>
</dbReference>
<evidence type="ECO:0000256" key="1">
    <source>
        <dbReference type="ARBA" id="ARBA00022737"/>
    </source>
</evidence>
<dbReference type="NCBIfam" id="TIGR00756">
    <property type="entry name" value="PPR"/>
    <property type="match status" value="11"/>
</dbReference>
<dbReference type="AlphaFoldDB" id="U5D6Y7"/>
<dbReference type="OrthoDB" id="185373at2759"/>
<dbReference type="GO" id="GO:0005737">
    <property type="term" value="C:cytoplasm"/>
    <property type="evidence" value="ECO:0000318"/>
    <property type="project" value="GO_Central"/>
</dbReference>
<feature type="repeat" description="PPR" evidence="2">
    <location>
        <begin position="381"/>
        <end position="415"/>
    </location>
</feature>
<organism evidence="3 4">
    <name type="scientific">Amborella trichopoda</name>
    <dbReference type="NCBI Taxonomy" id="13333"/>
    <lineage>
        <taxon>Eukaryota</taxon>
        <taxon>Viridiplantae</taxon>
        <taxon>Streptophyta</taxon>
        <taxon>Embryophyta</taxon>
        <taxon>Tracheophyta</taxon>
        <taxon>Spermatophyta</taxon>
        <taxon>Magnoliopsida</taxon>
        <taxon>Amborellales</taxon>
        <taxon>Amborellaceae</taxon>
        <taxon>Amborella</taxon>
    </lineage>
</organism>
<dbReference type="Pfam" id="PF13041">
    <property type="entry name" value="PPR_2"/>
    <property type="match status" value="4"/>
</dbReference>
<dbReference type="Pfam" id="PF13812">
    <property type="entry name" value="PPR_3"/>
    <property type="match status" value="1"/>
</dbReference>
<dbReference type="eggNOG" id="KOG4197">
    <property type="taxonomic scope" value="Eukaryota"/>
</dbReference>
<dbReference type="InterPro" id="IPR011990">
    <property type="entry name" value="TPR-like_helical_dom_sf"/>
</dbReference>